<evidence type="ECO:0000313" key="6">
    <source>
        <dbReference type="EMBL" id="CAF1189039.1"/>
    </source>
</evidence>
<dbReference type="Pfam" id="PF00822">
    <property type="entry name" value="PMP22_Claudin"/>
    <property type="match status" value="1"/>
</dbReference>
<comment type="subcellular location">
    <subcellularLocation>
        <location evidence="1">Membrane</location>
        <topology evidence="1">Multi-pass membrane protein</topology>
    </subcellularLocation>
</comment>
<evidence type="ECO:0000256" key="1">
    <source>
        <dbReference type="ARBA" id="ARBA00004141"/>
    </source>
</evidence>
<dbReference type="InterPro" id="IPR050579">
    <property type="entry name" value="PMP-22/EMP/MP20-like"/>
</dbReference>
<dbReference type="EMBL" id="CAJNOM010000470">
    <property type="protein sequence ID" value="CAF1455815.1"/>
    <property type="molecule type" value="Genomic_DNA"/>
</dbReference>
<sequence>MAFESQKRIYTACGILFTVSVLYITANALPIWVTGSNESGTSSGGLWKACQKYKGSSKCLNAGSKVLDKIMATRAFITICCILAPLSFISILSIILVNENLRKRMSLLAKVLAIASAISGIIGVGLGISRVVDTIKFTAAMEVENVKMGVSCILAIIALALNLVGAVITFLIR</sequence>
<proteinExistence type="predicted"/>
<name>A0A815PYR4_9BILA</name>
<gene>
    <name evidence="6" type="ORF">BJG266_LOCUS26223</name>
    <name evidence="7" type="ORF">QVE165_LOCUS40601</name>
</gene>
<evidence type="ECO:0000256" key="4">
    <source>
        <dbReference type="ARBA" id="ARBA00023136"/>
    </source>
</evidence>
<feature type="transmembrane region" description="Helical" evidence="5">
    <location>
        <begin position="148"/>
        <end position="172"/>
    </location>
</feature>
<keyword evidence="8" id="KW-1185">Reference proteome</keyword>
<dbReference type="PANTHER" id="PTHR10671:SF108">
    <property type="entry name" value="CLAUDIN FAMILY PROTEIN-RELATED"/>
    <property type="match status" value="1"/>
</dbReference>
<dbReference type="Proteomes" id="UP000663877">
    <property type="component" value="Unassembled WGS sequence"/>
</dbReference>
<dbReference type="EMBL" id="CAJNOI010000215">
    <property type="protein sequence ID" value="CAF1189039.1"/>
    <property type="molecule type" value="Genomic_DNA"/>
</dbReference>
<evidence type="ECO:0000256" key="3">
    <source>
        <dbReference type="ARBA" id="ARBA00022989"/>
    </source>
</evidence>
<dbReference type="Proteomes" id="UP000663832">
    <property type="component" value="Unassembled WGS sequence"/>
</dbReference>
<keyword evidence="3 5" id="KW-1133">Transmembrane helix</keyword>
<evidence type="ECO:0000256" key="2">
    <source>
        <dbReference type="ARBA" id="ARBA00022692"/>
    </source>
</evidence>
<dbReference type="GO" id="GO:0005886">
    <property type="term" value="C:plasma membrane"/>
    <property type="evidence" value="ECO:0007669"/>
    <property type="project" value="TreeGrafter"/>
</dbReference>
<dbReference type="InterPro" id="IPR004031">
    <property type="entry name" value="PMP22/EMP/MP20/Claudin"/>
</dbReference>
<feature type="transmembrane region" description="Helical" evidence="5">
    <location>
        <begin position="107"/>
        <end position="128"/>
    </location>
</feature>
<feature type="transmembrane region" description="Helical" evidence="5">
    <location>
        <begin position="12"/>
        <end position="33"/>
    </location>
</feature>
<accession>A0A815PYR4</accession>
<evidence type="ECO:0000256" key="5">
    <source>
        <dbReference type="SAM" id="Phobius"/>
    </source>
</evidence>
<dbReference type="PANTHER" id="PTHR10671">
    <property type="entry name" value="EPITHELIAL MEMBRANE PROTEIN-RELATED"/>
    <property type="match status" value="1"/>
</dbReference>
<feature type="transmembrane region" description="Helical" evidence="5">
    <location>
        <begin position="75"/>
        <end position="95"/>
    </location>
</feature>
<dbReference type="AlphaFoldDB" id="A0A815PYR4"/>
<protein>
    <recommendedName>
        <fullName evidence="9">Claudin</fullName>
    </recommendedName>
</protein>
<comment type="caution">
    <text evidence="7">The sequence shown here is derived from an EMBL/GenBank/DDBJ whole genome shotgun (WGS) entry which is preliminary data.</text>
</comment>
<keyword evidence="2 5" id="KW-0812">Transmembrane</keyword>
<evidence type="ECO:0008006" key="9">
    <source>
        <dbReference type="Google" id="ProtNLM"/>
    </source>
</evidence>
<keyword evidence="4 5" id="KW-0472">Membrane</keyword>
<dbReference type="Gene3D" id="1.20.140.150">
    <property type="match status" value="1"/>
</dbReference>
<organism evidence="7 8">
    <name type="scientific">Adineta steineri</name>
    <dbReference type="NCBI Taxonomy" id="433720"/>
    <lineage>
        <taxon>Eukaryota</taxon>
        <taxon>Metazoa</taxon>
        <taxon>Spiralia</taxon>
        <taxon>Gnathifera</taxon>
        <taxon>Rotifera</taxon>
        <taxon>Eurotatoria</taxon>
        <taxon>Bdelloidea</taxon>
        <taxon>Adinetida</taxon>
        <taxon>Adinetidae</taxon>
        <taxon>Adineta</taxon>
    </lineage>
</organism>
<reference evidence="7" key="1">
    <citation type="submission" date="2021-02" db="EMBL/GenBank/DDBJ databases">
        <authorList>
            <person name="Nowell W R."/>
        </authorList>
    </citation>
    <scope>NUCLEOTIDE SEQUENCE</scope>
</reference>
<evidence type="ECO:0000313" key="7">
    <source>
        <dbReference type="EMBL" id="CAF1455815.1"/>
    </source>
</evidence>
<evidence type="ECO:0000313" key="8">
    <source>
        <dbReference type="Proteomes" id="UP000663832"/>
    </source>
</evidence>